<dbReference type="PANTHER" id="PTHR43798">
    <property type="entry name" value="MONOACYLGLYCEROL LIPASE"/>
    <property type="match status" value="1"/>
</dbReference>
<feature type="domain" description="AB hydrolase-1" evidence="1">
    <location>
        <begin position="40"/>
        <end position="254"/>
    </location>
</feature>
<dbReference type="InterPro" id="IPR029058">
    <property type="entry name" value="AB_hydrolase_fold"/>
</dbReference>
<evidence type="ECO:0000313" key="2">
    <source>
        <dbReference type="EMBL" id="MBP2356983.1"/>
    </source>
</evidence>
<dbReference type="SUPFAM" id="SSF53474">
    <property type="entry name" value="alpha/beta-Hydrolases"/>
    <property type="match status" value="1"/>
</dbReference>
<keyword evidence="3" id="KW-1185">Reference proteome</keyword>
<dbReference type="InterPro" id="IPR050266">
    <property type="entry name" value="AB_hydrolase_sf"/>
</dbReference>
<name>A0ABS4UZA4_9ACTN</name>
<accession>A0ABS4UZA4</accession>
<proteinExistence type="predicted"/>
<dbReference type="RefSeq" id="WP_209699409.1">
    <property type="nucleotide sequence ID" value="NZ_BAAAVU010000004.1"/>
</dbReference>
<comment type="caution">
    <text evidence="2">The sequence shown here is derived from an EMBL/GenBank/DDBJ whole genome shotgun (WGS) entry which is preliminary data.</text>
</comment>
<sequence>MSFQDAYAALLERWGVPVEHFDIAGTHVNVCGPPDAPPAVLLAGHGATAPVWFAVAPLLAERYRVYAPDLPGDAGLSTAPPPRTVTDLMTWLSGVLKGLDEPLLIGHSYGAWIALTYALQARVRKLGLIDPTDCFTGLKPTYVARALPMLLRPSEARYESFIYWETQGLPVDPSWLGLAALGSCQPTARPVKPQHPRSFQDLPQTVVVVADRTKAHDPHKLAQRAASAGAAVVHLPTATHHSLPALHADELIAALGI</sequence>
<dbReference type="EMBL" id="JAGINT010000002">
    <property type="protein sequence ID" value="MBP2356983.1"/>
    <property type="molecule type" value="Genomic_DNA"/>
</dbReference>
<dbReference type="Proteomes" id="UP000755585">
    <property type="component" value="Unassembled WGS sequence"/>
</dbReference>
<evidence type="ECO:0000313" key="3">
    <source>
        <dbReference type="Proteomes" id="UP000755585"/>
    </source>
</evidence>
<evidence type="ECO:0000259" key="1">
    <source>
        <dbReference type="Pfam" id="PF12697"/>
    </source>
</evidence>
<dbReference type="InterPro" id="IPR000073">
    <property type="entry name" value="AB_hydrolase_1"/>
</dbReference>
<reference evidence="2 3" key="1">
    <citation type="submission" date="2021-03" db="EMBL/GenBank/DDBJ databases">
        <title>Sequencing the genomes of 1000 actinobacteria strains.</title>
        <authorList>
            <person name="Klenk H.-P."/>
        </authorList>
    </citation>
    <scope>NUCLEOTIDE SEQUENCE [LARGE SCALE GENOMIC DNA]</scope>
    <source>
        <strain evidence="2 3">DSM 18824</strain>
    </source>
</reference>
<dbReference type="PANTHER" id="PTHR43798:SF33">
    <property type="entry name" value="HYDROLASE, PUTATIVE (AFU_ORTHOLOGUE AFUA_2G14860)-RELATED"/>
    <property type="match status" value="1"/>
</dbReference>
<gene>
    <name evidence="2" type="ORF">JOF29_008093</name>
</gene>
<organism evidence="2 3">
    <name type="scientific">Kribbella aluminosa</name>
    <dbReference type="NCBI Taxonomy" id="416017"/>
    <lineage>
        <taxon>Bacteria</taxon>
        <taxon>Bacillati</taxon>
        <taxon>Actinomycetota</taxon>
        <taxon>Actinomycetes</taxon>
        <taxon>Propionibacteriales</taxon>
        <taxon>Kribbellaceae</taxon>
        <taxon>Kribbella</taxon>
    </lineage>
</organism>
<dbReference type="Pfam" id="PF12697">
    <property type="entry name" value="Abhydrolase_6"/>
    <property type="match status" value="1"/>
</dbReference>
<dbReference type="Gene3D" id="3.40.50.1820">
    <property type="entry name" value="alpha/beta hydrolase"/>
    <property type="match status" value="1"/>
</dbReference>
<protein>
    <submittedName>
        <fullName evidence="2">Pimeloyl-ACP methyl ester carboxylesterase</fullName>
    </submittedName>
</protein>